<accession>A0ABY5E3N0</accession>
<keyword evidence="3" id="KW-1185">Reference proteome</keyword>
<proteinExistence type="predicted"/>
<sequence>MKKVICILVLMTTFSFSAGWYVQKDVDAMTDKVEKMAIVKNNKGHSFMIYKIGEEVWANFALSDNIFDTLDYEKSLIMRIDKNKATRIKQLKGLGEMVYNREFYVWKPKWINFILGKSKDEQMLKTINLKNLMNGSVLKVRYFISTGGYKDTSFTLKGSSKVIKEILEDEI</sequence>
<dbReference type="EMBL" id="CP100595">
    <property type="protein sequence ID" value="UTJ05375.1"/>
    <property type="molecule type" value="Genomic_DNA"/>
</dbReference>
<evidence type="ECO:0000313" key="3">
    <source>
        <dbReference type="Proteomes" id="UP001060012"/>
    </source>
</evidence>
<keyword evidence="1" id="KW-0732">Signal</keyword>
<name>A0ABY5E3N0_9BACT</name>
<dbReference type="Proteomes" id="UP001060012">
    <property type="component" value="Chromosome"/>
</dbReference>
<feature type="signal peptide" evidence="1">
    <location>
        <begin position="1"/>
        <end position="18"/>
    </location>
</feature>
<evidence type="ECO:0000313" key="2">
    <source>
        <dbReference type="EMBL" id="UTJ05375.1"/>
    </source>
</evidence>
<protein>
    <submittedName>
        <fullName evidence="2">Uncharacterized protein</fullName>
    </submittedName>
</protein>
<reference evidence="2" key="1">
    <citation type="submission" date="2022-07" db="EMBL/GenBank/DDBJ databases">
        <title>Arcobacter roscoffensis sp. nov., a marine bacterium isolated from coastal seawater collected from Roscoff, France.</title>
        <authorList>
            <person name="Pascual J."/>
            <person name="Lepeaux C."/>
            <person name="Methner A."/>
            <person name="Overmann J."/>
        </authorList>
    </citation>
    <scope>NUCLEOTIDE SEQUENCE</scope>
    <source>
        <strain evidence="2">ARW1-2F2</strain>
    </source>
</reference>
<gene>
    <name evidence="2" type="ORF">NJU99_08850</name>
</gene>
<dbReference type="RefSeq" id="WP_254575556.1">
    <property type="nucleotide sequence ID" value="NZ_CP100595.1"/>
</dbReference>
<organism evidence="2 3">
    <name type="scientific">Arcobacter roscoffensis</name>
    <dbReference type="NCBI Taxonomy" id="2961520"/>
    <lineage>
        <taxon>Bacteria</taxon>
        <taxon>Pseudomonadati</taxon>
        <taxon>Campylobacterota</taxon>
        <taxon>Epsilonproteobacteria</taxon>
        <taxon>Campylobacterales</taxon>
        <taxon>Arcobacteraceae</taxon>
        <taxon>Arcobacter</taxon>
    </lineage>
</organism>
<evidence type="ECO:0000256" key="1">
    <source>
        <dbReference type="SAM" id="SignalP"/>
    </source>
</evidence>
<feature type="chain" id="PRO_5047076066" evidence="1">
    <location>
        <begin position="19"/>
        <end position="171"/>
    </location>
</feature>